<evidence type="ECO:0000256" key="2">
    <source>
        <dbReference type="ARBA" id="ARBA00006887"/>
    </source>
</evidence>
<keyword evidence="7 14" id="KW-0547">Nucleotide-binding</keyword>
<dbReference type="GO" id="GO:0002161">
    <property type="term" value="F:aminoacyl-tRNA deacylase activity"/>
    <property type="evidence" value="ECO:0007669"/>
    <property type="project" value="InterPro"/>
</dbReference>
<evidence type="ECO:0000256" key="1">
    <source>
        <dbReference type="ARBA" id="ARBA00004496"/>
    </source>
</evidence>
<evidence type="ECO:0000256" key="14">
    <source>
        <dbReference type="HAMAP-Rule" id="MF_02002"/>
    </source>
</evidence>
<keyword evidence="6 14" id="KW-0479">Metal-binding</keyword>
<dbReference type="FunFam" id="3.40.50.620:FF:000048">
    <property type="entry name" value="Isoleucine--tRNA ligase"/>
    <property type="match status" value="1"/>
</dbReference>
<dbReference type="InterPro" id="IPR033708">
    <property type="entry name" value="Anticodon_Ile_BEm"/>
</dbReference>
<dbReference type="PANTHER" id="PTHR42765">
    <property type="entry name" value="SOLEUCYL-TRNA SYNTHETASE"/>
    <property type="match status" value="1"/>
</dbReference>
<dbReference type="CDD" id="cd07960">
    <property type="entry name" value="Anticodon_Ia_Ile_BEm"/>
    <property type="match status" value="1"/>
</dbReference>
<keyword evidence="9 14" id="KW-0067">ATP-binding</keyword>
<dbReference type="Proteomes" id="UP000298673">
    <property type="component" value="Chromosome"/>
</dbReference>
<feature type="domain" description="Methionyl/Valyl/Leucyl/Isoleucyl-tRNA synthetase anticodon-binding" evidence="16">
    <location>
        <begin position="686"/>
        <end position="840"/>
    </location>
</feature>
<comment type="function">
    <text evidence="12 14">Catalyzes the attachment of isoleucine to tRNA(Ile). As IleRS can inadvertently accommodate and process structurally similar amino acids such as valine, to avoid such errors it has two additional distinct tRNA(Ile)-dependent editing activities. One activity is designated as 'pretransfer' editing and involves the hydrolysis of activated Val-AMP. The other activity is designated 'posttransfer' editing and involves deacylation of mischarged Val-tRNA(Ile).</text>
</comment>
<reference evidence="17 18" key="1">
    <citation type="submission" date="2018-12" db="EMBL/GenBank/DDBJ databases">
        <authorList>
            <person name="Chong R.A."/>
        </authorList>
    </citation>
    <scope>NUCLEOTIDE SEQUENCE [LARGE SCALE GENOMIC DNA]</scope>
    <source>
        <strain evidence="17 18">Mst</strain>
    </source>
</reference>
<keyword evidence="4 14" id="KW-0963">Cytoplasm</keyword>
<feature type="binding site" evidence="14">
    <location>
        <position position="902"/>
    </location>
    <ligand>
        <name>Zn(2+)</name>
        <dbReference type="ChEBI" id="CHEBI:29105"/>
    </ligand>
</feature>
<dbReference type="InterPro" id="IPR023585">
    <property type="entry name" value="Ile-tRNA-ligase_type1"/>
</dbReference>
<evidence type="ECO:0000256" key="13">
    <source>
        <dbReference type="ARBA" id="ARBA00048359"/>
    </source>
</evidence>
<dbReference type="GO" id="GO:0008270">
    <property type="term" value="F:zinc ion binding"/>
    <property type="evidence" value="ECO:0007669"/>
    <property type="project" value="UniProtKB-UniRule"/>
</dbReference>
<dbReference type="GO" id="GO:0005829">
    <property type="term" value="C:cytosol"/>
    <property type="evidence" value="ECO:0007669"/>
    <property type="project" value="TreeGrafter"/>
</dbReference>
<proteinExistence type="inferred from homology"/>
<dbReference type="HAMAP" id="MF_02002">
    <property type="entry name" value="Ile_tRNA_synth_type1"/>
    <property type="match status" value="1"/>
</dbReference>
<comment type="catalytic activity">
    <reaction evidence="13 14">
        <text>tRNA(Ile) + L-isoleucine + ATP = L-isoleucyl-tRNA(Ile) + AMP + diphosphate</text>
        <dbReference type="Rhea" id="RHEA:11060"/>
        <dbReference type="Rhea" id="RHEA-COMP:9666"/>
        <dbReference type="Rhea" id="RHEA-COMP:9695"/>
        <dbReference type="ChEBI" id="CHEBI:30616"/>
        <dbReference type="ChEBI" id="CHEBI:33019"/>
        <dbReference type="ChEBI" id="CHEBI:58045"/>
        <dbReference type="ChEBI" id="CHEBI:78442"/>
        <dbReference type="ChEBI" id="CHEBI:78528"/>
        <dbReference type="ChEBI" id="CHEBI:456215"/>
        <dbReference type="EC" id="6.1.1.5"/>
    </reaction>
</comment>
<comment type="similarity">
    <text evidence="2 14">Belongs to the class-I aminoacyl-tRNA synthetase family. IleS type 1 subfamily.</text>
</comment>
<feature type="domain" description="Aminoacyl-tRNA synthetase class Ia" evidence="15">
    <location>
        <begin position="28"/>
        <end position="642"/>
    </location>
</feature>
<organism evidence="17 18">
    <name type="scientific">Buchnera aphidicola</name>
    <name type="common">Muscaphis stroyani</name>
    <dbReference type="NCBI Taxonomy" id="1241869"/>
    <lineage>
        <taxon>Bacteria</taxon>
        <taxon>Pseudomonadati</taxon>
        <taxon>Pseudomonadota</taxon>
        <taxon>Gammaproteobacteria</taxon>
        <taxon>Enterobacterales</taxon>
        <taxon>Erwiniaceae</taxon>
        <taxon>Buchnera</taxon>
    </lineage>
</organism>
<dbReference type="EC" id="6.1.1.5" evidence="14"/>
<sequence>MNDYKNTLNLPKTTFSMRGNLSKKEPEILKNWYKKNIYKLIREKKIEKKIFFLHDGPPYANGNIHIGHAVNKILKDIIIKSKNLSGFDAPYIPSWDCHGLPIEQKVEEKIGFNDKISHEEFLEKCRKYANYQVQKQKKDFIRLGIIGDWDNAHLTMDFKNEANIIRTLSKIIEKKYLYKDFKPVSWCLQCCSSLSEAEVEHYTKKSESIIFSLKSAQNSALEKLFKTRLSDNKELILPVWTTTPWTLPSSQAISIHPDFLYQLIETNKFYFILLKNRVNNIFNILNITHWKTLNTIEGKNLENVKFIHPFLKDILLPIILGKHVTCDSGTGAVHTAPDHGLDDYLISQRYGIKTINLVDFQGNYIHNIHPELNNINVFNANPIIIKLLKEKKCLLNKEIILHQYPHCWRHKSPIIFRATPQWFINIDKNELRSKTLKEIKKVLWIPSWGESRIREMIKKRPHWCISRQRQWGVPMSIFSHKKTDKIHPNISKIMEKIAQKIELEGIQSYRKTNLQKILGTESNNYNQILDILDVWFESGNTHTSIQYKNKKYQKNNADMYLEGSDQHRGWFMSSLIISMIVKGKAPYHKVLTHGFVVDTKGRKMSKSIGNAISPNSIVDTLGADVLRLWVASSNYSNDLSISNEILKRSSDTYRRIRNTARFMLANINDFKPEKDMISKNNMISIDQWAISQSKIVQDEIISFYEKYNFHSVVQRLMYFCSIEMGSFYLDIIKDRQYTLKKHSLERRSCQTAIYHIINALVRWIAPILSFTAHEIWNELPKNKSKYVFTEEWYNKLFYLEKSDCLDHKFWNKLIQIKNEVNKFLEEEKKDTKISSSLEFSITLYVEYKLAKTLEILGKELKFIFLTSQAKIKLYDTAPKNTKKSKVISFLKIKLEKIKGIKCPRCWHYIPNLDNLMNKSINQNICTRCILNTTGIGEQRIFL</sequence>
<dbReference type="GO" id="GO:0005524">
    <property type="term" value="F:ATP binding"/>
    <property type="evidence" value="ECO:0007669"/>
    <property type="project" value="UniProtKB-UniRule"/>
</dbReference>
<dbReference type="FunFam" id="1.10.730.20:FF:000001">
    <property type="entry name" value="Isoleucine--tRNA ligase"/>
    <property type="match status" value="1"/>
</dbReference>
<evidence type="ECO:0000256" key="6">
    <source>
        <dbReference type="ARBA" id="ARBA00022723"/>
    </source>
</evidence>
<dbReference type="InterPro" id="IPR009080">
    <property type="entry name" value="tRNAsynth_Ia_anticodon-bd"/>
</dbReference>
<dbReference type="Gene3D" id="3.40.50.620">
    <property type="entry name" value="HUPs"/>
    <property type="match status" value="2"/>
</dbReference>
<dbReference type="FunFam" id="3.40.50.620:FF:000042">
    <property type="entry name" value="Isoleucine--tRNA ligase"/>
    <property type="match status" value="1"/>
</dbReference>
<dbReference type="NCBIfam" id="TIGR00392">
    <property type="entry name" value="ileS"/>
    <property type="match status" value="1"/>
</dbReference>
<name>A0A4D6YEI9_9GAMM</name>
<dbReference type="OrthoDB" id="9810365at2"/>
<comment type="subunit">
    <text evidence="3 14">Monomer.</text>
</comment>
<dbReference type="PROSITE" id="PS00178">
    <property type="entry name" value="AA_TRNA_LIGASE_I"/>
    <property type="match status" value="1"/>
</dbReference>
<evidence type="ECO:0000259" key="15">
    <source>
        <dbReference type="Pfam" id="PF00133"/>
    </source>
</evidence>
<dbReference type="Gene3D" id="1.10.730.20">
    <property type="match status" value="1"/>
</dbReference>
<feature type="short sequence motif" description="'HIGH' region" evidence="14">
    <location>
        <begin position="58"/>
        <end position="68"/>
    </location>
</feature>
<dbReference type="RefSeq" id="WP_158343298.1">
    <property type="nucleotide sequence ID" value="NZ_CP034861.1"/>
</dbReference>
<evidence type="ECO:0000256" key="4">
    <source>
        <dbReference type="ARBA" id="ARBA00022490"/>
    </source>
</evidence>
<evidence type="ECO:0000256" key="5">
    <source>
        <dbReference type="ARBA" id="ARBA00022598"/>
    </source>
</evidence>
<feature type="binding site" evidence="14">
    <location>
        <position position="606"/>
    </location>
    <ligand>
        <name>ATP</name>
        <dbReference type="ChEBI" id="CHEBI:30616"/>
    </ligand>
</feature>
<comment type="subcellular location">
    <subcellularLocation>
        <location evidence="1 14">Cytoplasm</location>
    </subcellularLocation>
</comment>
<dbReference type="InterPro" id="IPR001412">
    <property type="entry name" value="aa-tRNA-synth_I_CS"/>
</dbReference>
<evidence type="ECO:0000256" key="10">
    <source>
        <dbReference type="ARBA" id="ARBA00022917"/>
    </source>
</evidence>
<dbReference type="InterPro" id="IPR009008">
    <property type="entry name" value="Val/Leu/Ile-tRNA-synth_edit"/>
</dbReference>
<dbReference type="InterPro" id="IPR002300">
    <property type="entry name" value="aa-tRNA-synth_Ia"/>
</dbReference>
<feature type="binding site" evidence="14">
    <location>
        <position position="905"/>
    </location>
    <ligand>
        <name>Zn(2+)</name>
        <dbReference type="ChEBI" id="CHEBI:29105"/>
    </ligand>
</feature>
<keyword evidence="11 14" id="KW-0030">Aminoacyl-tRNA synthetase</keyword>
<feature type="short sequence motif" description="'KMSKS' region" evidence="14">
    <location>
        <begin position="603"/>
        <end position="607"/>
    </location>
</feature>
<feature type="binding site" evidence="14">
    <location>
        <position position="925"/>
    </location>
    <ligand>
        <name>Zn(2+)</name>
        <dbReference type="ChEBI" id="CHEBI:29105"/>
    </ligand>
</feature>
<dbReference type="InterPro" id="IPR050081">
    <property type="entry name" value="Ile-tRNA_ligase"/>
</dbReference>
<dbReference type="InterPro" id="IPR002301">
    <property type="entry name" value="Ile-tRNA-ligase"/>
</dbReference>
<dbReference type="InterPro" id="IPR014729">
    <property type="entry name" value="Rossmann-like_a/b/a_fold"/>
</dbReference>
<dbReference type="InterPro" id="IPR013155">
    <property type="entry name" value="M/V/L/I-tRNA-synth_anticd-bd"/>
</dbReference>
<keyword evidence="5 14" id="KW-0436">Ligase</keyword>
<protein>
    <recommendedName>
        <fullName evidence="14">Isoleucine--tRNA ligase</fullName>
        <ecNumber evidence="14">6.1.1.5</ecNumber>
    </recommendedName>
    <alternativeName>
        <fullName evidence="14">Isoleucyl-tRNA synthetase</fullName>
        <shortName evidence="14">IleRS</shortName>
    </alternativeName>
</protein>
<dbReference type="PANTHER" id="PTHR42765:SF1">
    <property type="entry name" value="ISOLEUCINE--TRNA LIGASE, MITOCHONDRIAL"/>
    <property type="match status" value="1"/>
</dbReference>
<feature type="binding site" evidence="14">
    <location>
        <position position="928"/>
    </location>
    <ligand>
        <name>Zn(2+)</name>
        <dbReference type="ChEBI" id="CHEBI:29105"/>
    </ligand>
</feature>
<evidence type="ECO:0000259" key="16">
    <source>
        <dbReference type="Pfam" id="PF08264"/>
    </source>
</evidence>
<dbReference type="SUPFAM" id="SSF50677">
    <property type="entry name" value="ValRS/IleRS/LeuRS editing domain"/>
    <property type="match status" value="1"/>
</dbReference>
<accession>A0A4D6YEI9</accession>
<evidence type="ECO:0000256" key="12">
    <source>
        <dbReference type="ARBA" id="ARBA00025217"/>
    </source>
</evidence>
<reference evidence="17 18" key="2">
    <citation type="submission" date="2019-05" db="EMBL/GenBank/DDBJ databases">
        <title>Genome evolution of the obligate endosymbiont Buchnera aphidicola.</title>
        <authorList>
            <person name="Moran N.A."/>
        </authorList>
    </citation>
    <scope>NUCLEOTIDE SEQUENCE [LARGE SCALE GENOMIC DNA]</scope>
    <source>
        <strain evidence="17 18">Mst</strain>
    </source>
</reference>
<dbReference type="GO" id="GO:0000049">
    <property type="term" value="F:tRNA binding"/>
    <property type="evidence" value="ECO:0007669"/>
    <property type="project" value="InterPro"/>
</dbReference>
<dbReference type="SUPFAM" id="SSF52374">
    <property type="entry name" value="Nucleotidylyl transferase"/>
    <property type="match status" value="1"/>
</dbReference>
<keyword evidence="8 14" id="KW-0862">Zinc</keyword>
<evidence type="ECO:0000256" key="8">
    <source>
        <dbReference type="ARBA" id="ARBA00022833"/>
    </source>
</evidence>
<dbReference type="Pfam" id="PF08264">
    <property type="entry name" value="Anticodon_1"/>
    <property type="match status" value="1"/>
</dbReference>
<feature type="binding site" evidence="14">
    <location>
        <position position="562"/>
    </location>
    <ligand>
        <name>L-isoleucyl-5'-AMP</name>
        <dbReference type="ChEBI" id="CHEBI:178002"/>
    </ligand>
</feature>
<comment type="domain">
    <text evidence="14">IleRS has two distinct active sites: one for aminoacylation and one for editing. The misactivated valine is translocated from the active site to the editing site, which sterically excludes the correctly activated isoleucine. The single editing site contains two valyl binding pockets, one specific for each substrate (Val-AMP or Val-tRNA(Ile)).</text>
</comment>
<dbReference type="PRINTS" id="PR00984">
    <property type="entry name" value="TRNASYNTHILE"/>
</dbReference>
<keyword evidence="10 14" id="KW-0648">Protein biosynthesis</keyword>
<dbReference type="GO" id="GO:0004822">
    <property type="term" value="F:isoleucine-tRNA ligase activity"/>
    <property type="evidence" value="ECO:0007669"/>
    <property type="project" value="UniProtKB-UniRule"/>
</dbReference>
<dbReference type="Pfam" id="PF00133">
    <property type="entry name" value="tRNA-synt_1"/>
    <property type="match status" value="1"/>
</dbReference>
<evidence type="ECO:0000313" key="17">
    <source>
        <dbReference type="EMBL" id="QCI24248.1"/>
    </source>
</evidence>
<evidence type="ECO:0000313" key="18">
    <source>
        <dbReference type="Proteomes" id="UP000298673"/>
    </source>
</evidence>
<evidence type="ECO:0000256" key="3">
    <source>
        <dbReference type="ARBA" id="ARBA00011245"/>
    </source>
</evidence>
<gene>
    <name evidence="14" type="primary">ileS</name>
    <name evidence="17" type="ORF">D9V75_00705</name>
</gene>
<comment type="cofactor">
    <cofactor evidence="14">
        <name>Zn(2+)</name>
        <dbReference type="ChEBI" id="CHEBI:29105"/>
    </cofactor>
    <text evidence="14">Binds 1 zinc ion per subunit.</text>
</comment>
<evidence type="ECO:0000256" key="9">
    <source>
        <dbReference type="ARBA" id="ARBA00022840"/>
    </source>
</evidence>
<dbReference type="EMBL" id="CP034861">
    <property type="protein sequence ID" value="QCI24248.1"/>
    <property type="molecule type" value="Genomic_DNA"/>
</dbReference>
<dbReference type="GO" id="GO:0006428">
    <property type="term" value="P:isoleucyl-tRNA aminoacylation"/>
    <property type="evidence" value="ECO:0007669"/>
    <property type="project" value="UniProtKB-UniRule"/>
</dbReference>
<evidence type="ECO:0000256" key="7">
    <source>
        <dbReference type="ARBA" id="ARBA00022741"/>
    </source>
</evidence>
<evidence type="ECO:0000256" key="11">
    <source>
        <dbReference type="ARBA" id="ARBA00023146"/>
    </source>
</evidence>
<dbReference type="SUPFAM" id="SSF47323">
    <property type="entry name" value="Anticodon-binding domain of a subclass of class I aminoacyl-tRNA synthetases"/>
    <property type="match status" value="1"/>
</dbReference>
<dbReference type="AlphaFoldDB" id="A0A4D6YEI9"/>